<dbReference type="Gene3D" id="2.60.40.10">
    <property type="entry name" value="Immunoglobulins"/>
    <property type="match status" value="1"/>
</dbReference>
<evidence type="ECO:0000313" key="1">
    <source>
        <dbReference type="EMBL" id="PIE35145.1"/>
    </source>
</evidence>
<evidence type="ECO:0008006" key="3">
    <source>
        <dbReference type="Google" id="ProtNLM"/>
    </source>
</evidence>
<dbReference type="InterPro" id="IPR013783">
    <property type="entry name" value="Ig-like_fold"/>
</dbReference>
<reference evidence="1 2" key="1">
    <citation type="submission" date="2017-10" db="EMBL/GenBank/DDBJ databases">
        <title>Novel microbial diversity and functional potential in the marine mammal oral microbiome.</title>
        <authorList>
            <person name="Dudek N.K."/>
            <person name="Sun C.L."/>
            <person name="Burstein D."/>
            <person name="Kantor R.S."/>
            <person name="Aliaga Goltsman D.S."/>
            <person name="Bik E.M."/>
            <person name="Thomas B.C."/>
            <person name="Banfield J.F."/>
            <person name="Relman D.A."/>
        </authorList>
    </citation>
    <scope>NUCLEOTIDE SEQUENCE [LARGE SCALE GENOMIC DNA]</scope>
    <source>
        <strain evidence="1">DOLJORAL78_47_16</strain>
    </source>
</reference>
<dbReference type="Proteomes" id="UP000230821">
    <property type="component" value="Unassembled WGS sequence"/>
</dbReference>
<proteinExistence type="predicted"/>
<organism evidence="1 2">
    <name type="scientific">candidate division KSB3 bacterium</name>
    <dbReference type="NCBI Taxonomy" id="2044937"/>
    <lineage>
        <taxon>Bacteria</taxon>
        <taxon>candidate division KSB3</taxon>
    </lineage>
</organism>
<dbReference type="PROSITE" id="PS51257">
    <property type="entry name" value="PROKAR_LIPOPROTEIN"/>
    <property type="match status" value="1"/>
</dbReference>
<evidence type="ECO:0000313" key="2">
    <source>
        <dbReference type="Proteomes" id="UP000230821"/>
    </source>
</evidence>
<comment type="caution">
    <text evidence="1">The sequence shown here is derived from an EMBL/GenBank/DDBJ whole genome shotgun (WGS) entry which is preliminary data.</text>
</comment>
<name>A0A2G6KHM9_9BACT</name>
<dbReference type="AlphaFoldDB" id="A0A2G6KHM9"/>
<protein>
    <recommendedName>
        <fullName evidence="3">DUF4352 domain-containing protein</fullName>
    </recommendedName>
</protein>
<sequence>MKRIKMVVTVGLAGVILGAILFGCSGSTTEDFLPNVTLSINALIFEVPVDSFQIQTVTIKNLSTKNVTIERITSTNDDVFRVGGYFTNNELVELETPFAIEGNGARAIYIGFYPEEESEYQGKIVVESIDINSNSETDLLDLTGTGLPDPD</sequence>
<dbReference type="EMBL" id="PDSK01000059">
    <property type="protein sequence ID" value="PIE35145.1"/>
    <property type="molecule type" value="Genomic_DNA"/>
</dbReference>
<gene>
    <name evidence="1" type="ORF">CSA56_05350</name>
</gene>
<accession>A0A2G6KHM9</accession>